<evidence type="ECO:0000313" key="2">
    <source>
        <dbReference type="EMBL" id="KAK6756452.1"/>
    </source>
</evidence>
<dbReference type="EMBL" id="JAVFWL010000005">
    <property type="protein sequence ID" value="KAK6756452.1"/>
    <property type="molecule type" value="Genomic_DNA"/>
</dbReference>
<reference evidence="2 3" key="1">
    <citation type="submission" date="2023-08" db="EMBL/GenBank/DDBJ databases">
        <title>A Necator americanus chromosomal reference genome.</title>
        <authorList>
            <person name="Ilik V."/>
            <person name="Petrzelkova K.J."/>
            <person name="Pardy F."/>
            <person name="Fuh T."/>
            <person name="Niatou-Singa F.S."/>
            <person name="Gouil Q."/>
            <person name="Baker L."/>
            <person name="Ritchie M.E."/>
            <person name="Jex A.R."/>
            <person name="Gazzola D."/>
            <person name="Li H."/>
            <person name="Toshio Fujiwara R."/>
            <person name="Zhan B."/>
            <person name="Aroian R.V."/>
            <person name="Pafco B."/>
            <person name="Schwarz E.M."/>
        </authorList>
    </citation>
    <scope>NUCLEOTIDE SEQUENCE [LARGE SCALE GENOMIC DNA]</scope>
    <source>
        <strain evidence="2 3">Aroian</strain>
        <tissue evidence="2">Whole animal</tissue>
    </source>
</reference>
<sequence length="68" mass="7483">MRFYAILIILLGALACGAMGLFRSSMRGIATVDADTGDIVWIPMPGDMARNPIANKRVCVFCRGHDRR</sequence>
<evidence type="ECO:0000256" key="1">
    <source>
        <dbReference type="SAM" id="SignalP"/>
    </source>
</evidence>
<keyword evidence="3" id="KW-1185">Reference proteome</keyword>
<feature type="chain" id="PRO_5046733383" evidence="1">
    <location>
        <begin position="21"/>
        <end position="68"/>
    </location>
</feature>
<evidence type="ECO:0000313" key="3">
    <source>
        <dbReference type="Proteomes" id="UP001303046"/>
    </source>
</evidence>
<gene>
    <name evidence="2" type="primary">Necator_chrV.g19499</name>
    <name evidence="2" type="ORF">RB195_014707</name>
</gene>
<keyword evidence="1" id="KW-0732">Signal</keyword>
<name>A0ABR1E1A7_NECAM</name>
<comment type="caution">
    <text evidence="2">The sequence shown here is derived from an EMBL/GenBank/DDBJ whole genome shotgun (WGS) entry which is preliminary data.</text>
</comment>
<dbReference type="Proteomes" id="UP001303046">
    <property type="component" value="Unassembled WGS sequence"/>
</dbReference>
<protein>
    <submittedName>
        <fullName evidence="2">Uncharacterized protein</fullName>
    </submittedName>
</protein>
<dbReference type="PROSITE" id="PS51257">
    <property type="entry name" value="PROKAR_LIPOPROTEIN"/>
    <property type="match status" value="1"/>
</dbReference>
<accession>A0ABR1E1A7</accession>
<proteinExistence type="predicted"/>
<feature type="signal peptide" evidence="1">
    <location>
        <begin position="1"/>
        <end position="20"/>
    </location>
</feature>
<organism evidence="2 3">
    <name type="scientific">Necator americanus</name>
    <name type="common">Human hookworm</name>
    <dbReference type="NCBI Taxonomy" id="51031"/>
    <lineage>
        <taxon>Eukaryota</taxon>
        <taxon>Metazoa</taxon>
        <taxon>Ecdysozoa</taxon>
        <taxon>Nematoda</taxon>
        <taxon>Chromadorea</taxon>
        <taxon>Rhabditida</taxon>
        <taxon>Rhabditina</taxon>
        <taxon>Rhabditomorpha</taxon>
        <taxon>Strongyloidea</taxon>
        <taxon>Ancylostomatidae</taxon>
        <taxon>Bunostominae</taxon>
        <taxon>Necator</taxon>
    </lineage>
</organism>